<dbReference type="PANTHER" id="PTHR11669">
    <property type="entry name" value="REPLICATION FACTOR C / DNA POLYMERASE III GAMMA-TAU SUBUNIT"/>
    <property type="match status" value="1"/>
</dbReference>
<name>A0A0G1UY06_9BACT</name>
<dbReference type="InterPro" id="IPR050238">
    <property type="entry name" value="DNA_Rep/Repair_Clamp_Loader"/>
</dbReference>
<protein>
    <submittedName>
        <fullName evidence="1">Polymerase III, delta prime subunit protein</fullName>
    </submittedName>
</protein>
<dbReference type="EMBL" id="LCPO01000006">
    <property type="protein sequence ID" value="KKU99099.1"/>
    <property type="molecule type" value="Genomic_DNA"/>
</dbReference>
<dbReference type="InterPro" id="IPR027417">
    <property type="entry name" value="P-loop_NTPase"/>
</dbReference>
<dbReference type="SUPFAM" id="SSF52540">
    <property type="entry name" value="P-loop containing nucleoside triphosphate hydrolases"/>
    <property type="match status" value="1"/>
</dbReference>
<dbReference type="GO" id="GO:0006261">
    <property type="term" value="P:DNA-templated DNA replication"/>
    <property type="evidence" value="ECO:0007669"/>
    <property type="project" value="TreeGrafter"/>
</dbReference>
<comment type="caution">
    <text evidence="1">The sequence shown here is derived from an EMBL/GenBank/DDBJ whole genome shotgun (WGS) entry which is preliminary data.</text>
</comment>
<dbReference type="Proteomes" id="UP000034600">
    <property type="component" value="Unassembled WGS sequence"/>
</dbReference>
<dbReference type="Pfam" id="PF13177">
    <property type="entry name" value="DNA_pol3_delta2"/>
    <property type="match status" value="1"/>
</dbReference>
<evidence type="ECO:0000313" key="2">
    <source>
        <dbReference type="Proteomes" id="UP000034600"/>
    </source>
</evidence>
<proteinExistence type="predicted"/>
<reference evidence="1 2" key="1">
    <citation type="journal article" date="2015" name="Nature">
        <title>rRNA introns, odd ribosomes, and small enigmatic genomes across a large radiation of phyla.</title>
        <authorList>
            <person name="Brown C.T."/>
            <person name="Hug L.A."/>
            <person name="Thomas B.C."/>
            <person name="Sharon I."/>
            <person name="Castelle C.J."/>
            <person name="Singh A."/>
            <person name="Wilkins M.J."/>
            <person name="Williams K.H."/>
            <person name="Banfield J.F."/>
        </authorList>
    </citation>
    <scope>NUCLEOTIDE SEQUENCE [LARGE SCALE GENOMIC DNA]</scope>
</reference>
<dbReference type="Gene3D" id="3.40.50.300">
    <property type="entry name" value="P-loop containing nucleotide triphosphate hydrolases"/>
    <property type="match status" value="1"/>
</dbReference>
<gene>
    <name evidence="1" type="ORF">UY32_C0006G0015</name>
</gene>
<organism evidence="1 2">
    <name type="scientific">Candidatus Jorgensenbacteria bacterium GW2011_GWC1_48_8</name>
    <dbReference type="NCBI Taxonomy" id="1618666"/>
    <lineage>
        <taxon>Bacteria</taxon>
        <taxon>Candidatus Joergenseniibacteriota</taxon>
    </lineage>
</organism>
<dbReference type="PANTHER" id="PTHR11669:SF8">
    <property type="entry name" value="DNA POLYMERASE III SUBUNIT DELTA"/>
    <property type="match status" value="1"/>
</dbReference>
<sequence>MTELYGHEGKLAAFQKLIESGLLSHAYLFYGAPGIGKFHFAKILARRMEFGAVSPKKEPFLDTFFIEPDEKGTIGVETVREIRKFLSQKPFRSSRRLAVVRDAEALTREAQSAMLKIVEEPGEAALIVFIAHDPQVLFAPLRSRLLRIYFRHFRKEELESILVGLKVSARDAKSIASKSFGRLDLALRFAKGKKIRTDDLFEEITQEILNLYFKGVKAESGKLSELLSRATAAVRFNLNANLQRKALEYIMEQ</sequence>
<dbReference type="AlphaFoldDB" id="A0A0G1UY06"/>
<evidence type="ECO:0000313" key="1">
    <source>
        <dbReference type="EMBL" id="KKU99099.1"/>
    </source>
</evidence>
<accession>A0A0G1UY06</accession>